<dbReference type="SUPFAM" id="SSF52047">
    <property type="entry name" value="RNI-like"/>
    <property type="match status" value="1"/>
</dbReference>
<dbReference type="InterPro" id="IPR001611">
    <property type="entry name" value="Leu-rich_rpt"/>
</dbReference>
<name>A0A9W4TC87_9GLOM</name>
<dbReference type="Gene3D" id="3.80.10.10">
    <property type="entry name" value="Ribonuclease Inhibitor"/>
    <property type="match status" value="1"/>
</dbReference>
<organism evidence="1 2">
    <name type="scientific">Funneliformis geosporum</name>
    <dbReference type="NCBI Taxonomy" id="1117311"/>
    <lineage>
        <taxon>Eukaryota</taxon>
        <taxon>Fungi</taxon>
        <taxon>Fungi incertae sedis</taxon>
        <taxon>Mucoromycota</taxon>
        <taxon>Glomeromycotina</taxon>
        <taxon>Glomeromycetes</taxon>
        <taxon>Glomerales</taxon>
        <taxon>Glomeraceae</taxon>
        <taxon>Funneliformis</taxon>
    </lineage>
</organism>
<accession>A0A9W4TC87</accession>
<evidence type="ECO:0000313" key="2">
    <source>
        <dbReference type="Proteomes" id="UP001153678"/>
    </source>
</evidence>
<keyword evidence="2" id="KW-1185">Reference proteome</keyword>
<dbReference type="EMBL" id="CAMKVN010018169">
    <property type="protein sequence ID" value="CAI2198249.1"/>
    <property type="molecule type" value="Genomic_DNA"/>
</dbReference>
<dbReference type="InterPro" id="IPR032675">
    <property type="entry name" value="LRR_dom_sf"/>
</dbReference>
<evidence type="ECO:0000313" key="1">
    <source>
        <dbReference type="EMBL" id="CAI2198249.1"/>
    </source>
</evidence>
<feature type="non-terminal residue" evidence="1">
    <location>
        <position position="90"/>
    </location>
</feature>
<sequence>NISDKSLFEITGNCHDLQEFYFAKAHQITDNSISYILNSCLNLRKLDIAFSPIIKRSPNLRHIEISGNDIDDKVTEALAHTYHKLEYLDL</sequence>
<reference evidence="1" key="1">
    <citation type="submission" date="2022-08" db="EMBL/GenBank/DDBJ databases">
        <authorList>
            <person name="Kallberg Y."/>
            <person name="Tangrot J."/>
            <person name="Rosling A."/>
        </authorList>
    </citation>
    <scope>NUCLEOTIDE SEQUENCE</scope>
    <source>
        <strain evidence="1">Wild A</strain>
    </source>
</reference>
<dbReference type="Proteomes" id="UP001153678">
    <property type="component" value="Unassembled WGS sequence"/>
</dbReference>
<dbReference type="OrthoDB" id="550575at2759"/>
<gene>
    <name evidence="1" type="ORF">FWILDA_LOCUS18478</name>
</gene>
<proteinExistence type="predicted"/>
<dbReference type="Pfam" id="PF13516">
    <property type="entry name" value="LRR_6"/>
    <property type="match status" value="1"/>
</dbReference>
<comment type="caution">
    <text evidence="1">The sequence shown here is derived from an EMBL/GenBank/DDBJ whole genome shotgun (WGS) entry which is preliminary data.</text>
</comment>
<feature type="non-terminal residue" evidence="1">
    <location>
        <position position="1"/>
    </location>
</feature>
<protein>
    <submittedName>
        <fullName evidence="1">3117_t:CDS:1</fullName>
    </submittedName>
</protein>
<dbReference type="AlphaFoldDB" id="A0A9W4TC87"/>